<evidence type="ECO:0000256" key="21">
    <source>
        <dbReference type="SAM" id="Phobius"/>
    </source>
</evidence>
<keyword evidence="26" id="KW-1185">Reference proteome</keyword>
<dbReference type="eggNOG" id="COG0784">
    <property type="taxonomic scope" value="Bacteria"/>
</dbReference>
<dbReference type="InterPro" id="IPR004358">
    <property type="entry name" value="Sig_transdc_His_kin-like_C"/>
</dbReference>
<dbReference type="eggNOG" id="COG4191">
    <property type="taxonomic scope" value="Bacteria"/>
</dbReference>
<dbReference type="NCBIfam" id="TIGR00229">
    <property type="entry name" value="sensory_box"/>
    <property type="match status" value="1"/>
</dbReference>
<proteinExistence type="predicted"/>
<dbReference type="PRINTS" id="PR00344">
    <property type="entry name" value="BCTRLSENSOR"/>
</dbReference>
<dbReference type="GO" id="GO:0000155">
    <property type="term" value="F:phosphorelay sensor kinase activity"/>
    <property type="evidence" value="ECO:0007669"/>
    <property type="project" value="InterPro"/>
</dbReference>
<evidence type="ECO:0000256" key="17">
    <source>
        <dbReference type="ARBA" id="ARBA00064003"/>
    </source>
</evidence>
<dbReference type="FunFam" id="3.30.565.10:FF:000010">
    <property type="entry name" value="Sensor histidine kinase RcsC"/>
    <property type="match status" value="1"/>
</dbReference>
<dbReference type="PROSITE" id="PS50109">
    <property type="entry name" value="HIS_KIN"/>
    <property type="match status" value="1"/>
</dbReference>
<evidence type="ECO:0000256" key="20">
    <source>
        <dbReference type="PROSITE-ProRule" id="PRU00169"/>
    </source>
</evidence>
<dbReference type="Proteomes" id="UP000001693">
    <property type="component" value="Chromosome"/>
</dbReference>
<keyword evidence="15 21" id="KW-0472">Membrane</keyword>
<dbReference type="SUPFAM" id="SSF55874">
    <property type="entry name" value="ATPase domain of HSP90 chaperone/DNA topoisomerase II/histidine kinase"/>
    <property type="match status" value="1"/>
</dbReference>
<evidence type="ECO:0000256" key="12">
    <source>
        <dbReference type="ARBA" id="ARBA00022989"/>
    </source>
</evidence>
<feature type="transmembrane region" description="Helical" evidence="21">
    <location>
        <begin position="300"/>
        <end position="322"/>
    </location>
</feature>
<dbReference type="Pfam" id="PF02518">
    <property type="entry name" value="HATPase_c"/>
    <property type="match status" value="1"/>
</dbReference>
<keyword evidence="5 20" id="KW-0597">Phosphoprotein</keyword>
<evidence type="ECO:0000259" key="24">
    <source>
        <dbReference type="PROSITE" id="PS50113"/>
    </source>
</evidence>
<dbReference type="CDD" id="cd00130">
    <property type="entry name" value="PAS"/>
    <property type="match status" value="1"/>
</dbReference>
<evidence type="ECO:0000256" key="16">
    <source>
        <dbReference type="ARBA" id="ARBA00058004"/>
    </source>
</evidence>
<dbReference type="Pfam" id="PF02743">
    <property type="entry name" value="dCache_1"/>
    <property type="match status" value="1"/>
</dbReference>
<evidence type="ECO:0000256" key="15">
    <source>
        <dbReference type="ARBA" id="ARBA00023136"/>
    </source>
</evidence>
<dbReference type="HOGENOM" id="CLU_000445_114_21_4"/>
<dbReference type="GO" id="GO:0005886">
    <property type="term" value="C:plasma membrane"/>
    <property type="evidence" value="ECO:0007669"/>
    <property type="project" value="UniProtKB-SubCell"/>
</dbReference>
<dbReference type="CDD" id="cd16922">
    <property type="entry name" value="HATPase_EvgS-ArcB-TorS-like"/>
    <property type="match status" value="1"/>
</dbReference>
<dbReference type="InterPro" id="IPR029016">
    <property type="entry name" value="GAF-like_dom_sf"/>
</dbReference>
<evidence type="ECO:0000256" key="1">
    <source>
        <dbReference type="ARBA" id="ARBA00000085"/>
    </source>
</evidence>
<dbReference type="EC" id="2.7.13.3" evidence="3"/>
<evidence type="ECO:0000259" key="23">
    <source>
        <dbReference type="PROSITE" id="PS50110"/>
    </source>
</evidence>
<evidence type="ECO:0000256" key="19">
    <source>
        <dbReference type="ARBA" id="ARBA00070152"/>
    </source>
</evidence>
<dbReference type="CDD" id="cd00082">
    <property type="entry name" value="HisKA"/>
    <property type="match status" value="1"/>
</dbReference>
<dbReference type="InterPro" id="IPR000700">
    <property type="entry name" value="PAS-assoc_C"/>
</dbReference>
<keyword evidence="7 21" id="KW-0812">Transmembrane</keyword>
<comment type="subcellular location">
    <subcellularLocation>
        <location evidence="2">Cell membrane</location>
        <topology evidence="2">Multi-pass membrane protein</topology>
    </subcellularLocation>
</comment>
<dbReference type="PANTHER" id="PTHR45339">
    <property type="entry name" value="HYBRID SIGNAL TRANSDUCTION HISTIDINE KINASE J"/>
    <property type="match status" value="1"/>
</dbReference>
<comment type="subunit">
    <text evidence="17">At low DSF concentrations, interacts with RpfF.</text>
</comment>
<feature type="transmembrane region" description="Helical" evidence="21">
    <location>
        <begin position="25"/>
        <end position="47"/>
    </location>
</feature>
<evidence type="ECO:0000256" key="13">
    <source>
        <dbReference type="ARBA" id="ARBA00023012"/>
    </source>
</evidence>
<dbReference type="Pfam" id="PF00512">
    <property type="entry name" value="HisKA"/>
    <property type="match status" value="1"/>
</dbReference>
<gene>
    <name evidence="25" type="ordered locus">Lcho_1464</name>
</gene>
<dbReference type="KEGG" id="lch:Lcho_1464"/>
<evidence type="ECO:0000256" key="18">
    <source>
        <dbReference type="ARBA" id="ARBA00068150"/>
    </source>
</evidence>
<dbReference type="InterPro" id="IPR001789">
    <property type="entry name" value="Sig_transdc_resp-reg_receiver"/>
</dbReference>
<keyword evidence="11" id="KW-0067">ATP-binding</keyword>
<dbReference type="InterPro" id="IPR035965">
    <property type="entry name" value="PAS-like_dom_sf"/>
</dbReference>
<evidence type="ECO:0000313" key="26">
    <source>
        <dbReference type="Proteomes" id="UP000001693"/>
    </source>
</evidence>
<dbReference type="InterPro" id="IPR005467">
    <property type="entry name" value="His_kinase_dom"/>
</dbReference>
<dbReference type="Pfam" id="PF00072">
    <property type="entry name" value="Response_reg"/>
    <property type="match status" value="1"/>
</dbReference>
<dbReference type="InterPro" id="IPR013655">
    <property type="entry name" value="PAS_fold_3"/>
</dbReference>
<dbReference type="STRING" id="395495.Lcho_1464"/>
<dbReference type="FunFam" id="1.10.287.130:FF:000002">
    <property type="entry name" value="Two-component osmosensing histidine kinase"/>
    <property type="match status" value="1"/>
</dbReference>
<dbReference type="InterPro" id="IPR000014">
    <property type="entry name" value="PAS"/>
</dbReference>
<keyword evidence="8" id="KW-0732">Signal</keyword>
<dbReference type="CDD" id="cd12915">
    <property type="entry name" value="PDC2_DGC_like"/>
    <property type="match status" value="1"/>
</dbReference>
<keyword evidence="6 25" id="KW-0808">Transferase</keyword>
<dbReference type="SMART" id="SM00388">
    <property type="entry name" value="HisKA"/>
    <property type="match status" value="1"/>
</dbReference>
<evidence type="ECO:0000256" key="8">
    <source>
        <dbReference type="ARBA" id="ARBA00022729"/>
    </source>
</evidence>
<keyword evidence="9" id="KW-0547">Nucleotide-binding</keyword>
<dbReference type="GO" id="GO:0005524">
    <property type="term" value="F:ATP binding"/>
    <property type="evidence" value="ECO:0007669"/>
    <property type="project" value="UniProtKB-KW"/>
</dbReference>
<protein>
    <recommendedName>
        <fullName evidence="18">Sensory/regulatory protein RpfC</fullName>
        <ecNumber evidence="3">2.7.13.3</ecNumber>
    </recommendedName>
    <alternativeName>
        <fullName evidence="19">Virulence sensor protein BvgS</fullName>
    </alternativeName>
</protein>
<dbReference type="EMBL" id="CP001013">
    <property type="protein sequence ID" value="ACB33732.1"/>
    <property type="molecule type" value="Genomic_DNA"/>
</dbReference>
<dbReference type="Gene3D" id="3.30.450.20">
    <property type="entry name" value="PAS domain"/>
    <property type="match status" value="3"/>
</dbReference>
<feature type="modified residue" description="4-aspartylphosphate" evidence="20">
    <location>
        <position position="956"/>
    </location>
</feature>
<dbReference type="CDD" id="cd12914">
    <property type="entry name" value="PDC1_DGC_like"/>
    <property type="match status" value="1"/>
</dbReference>
<dbReference type="SUPFAM" id="SSF52172">
    <property type="entry name" value="CheY-like"/>
    <property type="match status" value="1"/>
</dbReference>
<dbReference type="InterPro" id="IPR003594">
    <property type="entry name" value="HATPase_dom"/>
</dbReference>
<evidence type="ECO:0000256" key="11">
    <source>
        <dbReference type="ARBA" id="ARBA00022840"/>
    </source>
</evidence>
<feature type="domain" description="PAC" evidence="24">
    <location>
        <begin position="415"/>
        <end position="468"/>
    </location>
</feature>
<dbReference type="Gene3D" id="3.30.450.40">
    <property type="match status" value="1"/>
</dbReference>
<evidence type="ECO:0000256" key="2">
    <source>
        <dbReference type="ARBA" id="ARBA00004651"/>
    </source>
</evidence>
<keyword evidence="14" id="KW-0843">Virulence</keyword>
<evidence type="ECO:0000259" key="22">
    <source>
        <dbReference type="PROSITE" id="PS50109"/>
    </source>
</evidence>
<evidence type="ECO:0000256" key="6">
    <source>
        <dbReference type="ARBA" id="ARBA00022679"/>
    </source>
</evidence>
<dbReference type="eggNOG" id="COG2205">
    <property type="taxonomic scope" value="Bacteria"/>
</dbReference>
<dbReference type="AlphaFoldDB" id="B1Y7Z0"/>
<dbReference type="InterPro" id="IPR011006">
    <property type="entry name" value="CheY-like_superfamily"/>
</dbReference>
<dbReference type="Gene3D" id="1.10.287.130">
    <property type="match status" value="1"/>
</dbReference>
<dbReference type="InterPro" id="IPR036890">
    <property type="entry name" value="HATPase_C_sf"/>
</dbReference>
<dbReference type="PANTHER" id="PTHR45339:SF3">
    <property type="entry name" value="HISTIDINE KINASE"/>
    <property type="match status" value="1"/>
</dbReference>
<dbReference type="SUPFAM" id="SSF55785">
    <property type="entry name" value="PYP-like sensor domain (PAS domain)"/>
    <property type="match status" value="1"/>
</dbReference>
<accession>B1Y7Z0</accession>
<dbReference type="Pfam" id="PF08447">
    <property type="entry name" value="PAS_3"/>
    <property type="match status" value="1"/>
</dbReference>
<dbReference type="SMART" id="SM00065">
    <property type="entry name" value="GAF"/>
    <property type="match status" value="1"/>
</dbReference>
<dbReference type="SUPFAM" id="SSF47384">
    <property type="entry name" value="Homodimeric domain of signal transducing histidine kinase"/>
    <property type="match status" value="1"/>
</dbReference>
<dbReference type="InterPro" id="IPR036097">
    <property type="entry name" value="HisK_dim/P_sf"/>
</dbReference>
<reference evidence="25 26" key="1">
    <citation type="submission" date="2008-03" db="EMBL/GenBank/DDBJ databases">
        <title>Complete sequence of Leptothrix cholodnii SP-6.</title>
        <authorList>
            <consortium name="US DOE Joint Genome Institute"/>
            <person name="Copeland A."/>
            <person name="Lucas S."/>
            <person name="Lapidus A."/>
            <person name="Glavina del Rio T."/>
            <person name="Dalin E."/>
            <person name="Tice H."/>
            <person name="Bruce D."/>
            <person name="Goodwin L."/>
            <person name="Pitluck S."/>
            <person name="Chertkov O."/>
            <person name="Brettin T."/>
            <person name="Detter J.C."/>
            <person name="Han C."/>
            <person name="Kuske C.R."/>
            <person name="Schmutz J."/>
            <person name="Larimer F."/>
            <person name="Land M."/>
            <person name="Hauser L."/>
            <person name="Kyrpides N."/>
            <person name="Lykidis A."/>
            <person name="Emerson D."/>
            <person name="Richardson P."/>
        </authorList>
    </citation>
    <scope>NUCLEOTIDE SEQUENCE [LARGE SCALE GENOMIC DNA]</scope>
    <source>
        <strain evidence="26">ATCC 51168 / LMG 8142 / SP-6</strain>
    </source>
</reference>
<keyword evidence="10 25" id="KW-0418">Kinase</keyword>
<keyword evidence="12 21" id="KW-1133">Transmembrane helix</keyword>
<evidence type="ECO:0000256" key="4">
    <source>
        <dbReference type="ARBA" id="ARBA00022475"/>
    </source>
</evidence>
<dbReference type="CDD" id="cd17546">
    <property type="entry name" value="REC_hyHK_CKI1_RcsC-like"/>
    <property type="match status" value="1"/>
</dbReference>
<dbReference type="eggNOG" id="COG1956">
    <property type="taxonomic scope" value="Bacteria"/>
</dbReference>
<dbReference type="InterPro" id="IPR003661">
    <property type="entry name" value="HisK_dim/P_dom"/>
</dbReference>
<dbReference type="SMART" id="SM00448">
    <property type="entry name" value="REC"/>
    <property type="match status" value="1"/>
</dbReference>
<evidence type="ECO:0000256" key="9">
    <source>
        <dbReference type="ARBA" id="ARBA00022741"/>
    </source>
</evidence>
<comment type="catalytic activity">
    <reaction evidence="1">
        <text>ATP + protein L-histidine = ADP + protein N-phospho-L-histidine.</text>
        <dbReference type="EC" id="2.7.13.3"/>
    </reaction>
</comment>
<evidence type="ECO:0000256" key="14">
    <source>
        <dbReference type="ARBA" id="ARBA00023026"/>
    </source>
</evidence>
<feature type="domain" description="Histidine kinase" evidence="22">
    <location>
        <begin position="658"/>
        <end position="878"/>
    </location>
</feature>
<dbReference type="SMART" id="SM00086">
    <property type="entry name" value="PAC"/>
    <property type="match status" value="1"/>
</dbReference>
<evidence type="ECO:0000256" key="5">
    <source>
        <dbReference type="ARBA" id="ARBA00022553"/>
    </source>
</evidence>
<evidence type="ECO:0000256" key="7">
    <source>
        <dbReference type="ARBA" id="ARBA00022692"/>
    </source>
</evidence>
<dbReference type="OrthoDB" id="5290456at2"/>
<dbReference type="PROSITE" id="PS50110">
    <property type="entry name" value="RESPONSE_REGULATORY"/>
    <property type="match status" value="1"/>
</dbReference>
<dbReference type="RefSeq" id="WP_012346494.1">
    <property type="nucleotide sequence ID" value="NC_010524.1"/>
</dbReference>
<keyword evidence="13" id="KW-0902">Two-component regulatory system</keyword>
<dbReference type="InterPro" id="IPR001610">
    <property type="entry name" value="PAC"/>
</dbReference>
<evidence type="ECO:0000256" key="10">
    <source>
        <dbReference type="ARBA" id="ARBA00022777"/>
    </source>
</evidence>
<dbReference type="eggNOG" id="COG2202">
    <property type="taxonomic scope" value="Bacteria"/>
</dbReference>
<name>B1Y7Z0_LEPCP</name>
<comment type="function">
    <text evidence="16">Member of the two-component regulatory system BvgS/BvgA. Phosphorylates BvgA via a four-step phosphorelay in response to environmental signals.</text>
</comment>
<dbReference type="InterPro" id="IPR033479">
    <property type="entry name" value="dCache_1"/>
</dbReference>
<evidence type="ECO:0000256" key="3">
    <source>
        <dbReference type="ARBA" id="ARBA00012438"/>
    </source>
</evidence>
<dbReference type="Pfam" id="PF13185">
    <property type="entry name" value="GAF_2"/>
    <property type="match status" value="1"/>
</dbReference>
<organism evidence="25 26">
    <name type="scientific">Leptothrix cholodnii (strain ATCC 51168 / LMG 8142 / SP-6)</name>
    <name type="common">Leptothrix discophora (strain SP-6)</name>
    <dbReference type="NCBI Taxonomy" id="395495"/>
    <lineage>
        <taxon>Bacteria</taxon>
        <taxon>Pseudomonadati</taxon>
        <taxon>Pseudomonadota</taxon>
        <taxon>Betaproteobacteria</taxon>
        <taxon>Burkholderiales</taxon>
        <taxon>Sphaerotilaceae</taxon>
        <taxon>Leptothrix</taxon>
    </lineage>
</organism>
<dbReference type="InterPro" id="IPR003018">
    <property type="entry name" value="GAF"/>
</dbReference>
<sequence length="1135" mass="123632">MNSATPSGPLLQPGRSNGQRAGRTLLRLAAGVILISGVLVFLTLLYLRGQAIDAGRRTTESFARIIEEQTTRTLQAADQRLELASVGIAQLGATGTLDEPSARVLLREQIRHLPFLRAMWVMDASGRIVYDSDIGNIGVNLGDRAYFQIYRQQPQTTFYVGTPVRSRSTGSWLISVSRPRYTRGGVFDGIVVAALEPSYFDRLWHSVDVGAGGSTALLRSDGTLMMRSPFDSSMMGKTVSDLLVIEPQRAGQRAGRFQKRSAFDGIERDFAYRVLSTQPEFVVVVGRSVSRTLLPWRDMALLVTAIWAVGSLALAILCAYLARAWRRVADEDVRAQQLAQRLTIATDVASIGVWDWDLAANRWFATPTFFSMLGDPPDTPPVHDERWIERVHPDDRPRVAAITTAAIAGVADAPYDYEARLRHADGSYRWFQVLGRVIARDPSGQALRLMGIQVDVTGRRLAAEELQRLNRTLRVLSATSLALVKTHDEQAYLAEVCRAVVEAGGYLMTWIGYAEDDLDKSVRCVSQAGDSHGYLQRIRISWDGRLAIGQGPTGTAIRTGVTQVNQDILTHPKMLPWREAALESGYQSSIALPLGNEQRTFGALTLYAVQPDAFSAQEVGLLEELARNVAFGIESFRARTQRDAAEGANRAKSAFLANMSHEIRTPMNAIIGLNYLVRRSGVTPEQAARLEKVDSACQHLLSIINDILDLSKIEAGRVQLECTHFRLGDIIDNVQSIIAEPARDKGLAIDVSGDAQALWLRGDPTRLRQALLNYASNAVKFTDKGSISLRAELLQDGGDELLLGFSVKDTGIGIEPEQIGRLFQAFEQADVSTTRKYGGTGLGLAITQRLVRLMGGEVGVDSTPGQGSHFWFTVRLQRGHSVMPAAPADEALRSVESRLLQEHAGARILLAEDNDVSREVAVAILHGVGLLVDTARDGREAVALAQAGAYDVVLMDMQMPALDGLEATLAIRALPGWDSTPILALTANAFDDDRRACEAAGMNDFIAKPIDADALYATLLKWLVRRAAPKDRAGGAPEQPRHTGFAAGEPLLPPAADAVAAAHADAHAPVDREQVAAVLSELDALLEMGDTTAIVVLNQHADLLRAAFGAASEALERQIRQFAFDRARVTLRALR</sequence>
<feature type="domain" description="Response regulatory" evidence="23">
    <location>
        <begin position="907"/>
        <end position="1023"/>
    </location>
</feature>
<evidence type="ECO:0000313" key="25">
    <source>
        <dbReference type="EMBL" id="ACB33732.1"/>
    </source>
</evidence>
<dbReference type="SUPFAM" id="SSF55781">
    <property type="entry name" value="GAF domain-like"/>
    <property type="match status" value="1"/>
</dbReference>
<keyword evidence="4" id="KW-1003">Cell membrane</keyword>
<dbReference type="PROSITE" id="PS50113">
    <property type="entry name" value="PAC"/>
    <property type="match status" value="1"/>
</dbReference>
<dbReference type="SMART" id="SM00387">
    <property type="entry name" value="HATPase_c"/>
    <property type="match status" value="1"/>
</dbReference>
<dbReference type="Gene3D" id="3.40.50.2300">
    <property type="match status" value="1"/>
</dbReference>
<dbReference type="Gene3D" id="2.10.70.100">
    <property type="match status" value="1"/>
</dbReference>
<dbReference type="Gene3D" id="3.30.565.10">
    <property type="entry name" value="Histidine kinase-like ATPase, C-terminal domain"/>
    <property type="match status" value="1"/>
</dbReference>